<proteinExistence type="predicted"/>
<keyword evidence="1" id="KW-0175">Coiled coil</keyword>
<dbReference type="Proteomes" id="UP000187074">
    <property type="component" value="Unassembled WGS sequence"/>
</dbReference>
<dbReference type="EMBL" id="MRTF01000020">
    <property type="protein sequence ID" value="OME86536.1"/>
    <property type="molecule type" value="Genomic_DNA"/>
</dbReference>
<name>A0A1R1ALX3_PAELA</name>
<sequence length="73" mass="8549">MSEQRMREIIRGETKRLEKKIEQLESELQLTKQHMSQAVQLISDKFSSELGRLLDDYKESLEAEALAIIQDNK</sequence>
<feature type="coiled-coil region" evidence="1">
    <location>
        <begin position="7"/>
        <end position="41"/>
    </location>
</feature>
<evidence type="ECO:0000313" key="3">
    <source>
        <dbReference type="Proteomes" id="UP000187074"/>
    </source>
</evidence>
<evidence type="ECO:0000256" key="1">
    <source>
        <dbReference type="SAM" id="Coils"/>
    </source>
</evidence>
<dbReference type="RefSeq" id="WP_076326440.1">
    <property type="nucleotide sequence ID" value="NZ_MRTF01000020.1"/>
</dbReference>
<dbReference type="AlphaFoldDB" id="A0A1R1ALX3"/>
<reference evidence="2 3" key="1">
    <citation type="submission" date="2016-11" db="EMBL/GenBank/DDBJ databases">
        <title>Paenibacillus species isolates.</title>
        <authorList>
            <person name="Beno S.M."/>
        </authorList>
    </citation>
    <scope>NUCLEOTIDE SEQUENCE [LARGE SCALE GENOMIC DNA]</scope>
    <source>
        <strain evidence="2 3">FSL F4-0100</strain>
    </source>
</reference>
<protein>
    <submittedName>
        <fullName evidence="2">Uncharacterized protein</fullName>
    </submittedName>
</protein>
<dbReference type="OrthoDB" id="9953555at2"/>
<dbReference type="STRING" id="1401.BK123_32560"/>
<comment type="caution">
    <text evidence="2">The sequence shown here is derived from an EMBL/GenBank/DDBJ whole genome shotgun (WGS) entry which is preliminary data.</text>
</comment>
<evidence type="ECO:0000313" key="2">
    <source>
        <dbReference type="EMBL" id="OME86536.1"/>
    </source>
</evidence>
<accession>A0A1R1ALX3</accession>
<organism evidence="2 3">
    <name type="scientific">Paenibacillus lautus</name>
    <name type="common">Bacillus lautus</name>
    <dbReference type="NCBI Taxonomy" id="1401"/>
    <lineage>
        <taxon>Bacteria</taxon>
        <taxon>Bacillati</taxon>
        <taxon>Bacillota</taxon>
        <taxon>Bacilli</taxon>
        <taxon>Bacillales</taxon>
        <taxon>Paenibacillaceae</taxon>
        <taxon>Paenibacillus</taxon>
    </lineage>
</organism>
<gene>
    <name evidence="2" type="ORF">BK123_32560</name>
</gene>